<proteinExistence type="predicted"/>
<dbReference type="Gene3D" id="3.80.10.10">
    <property type="entry name" value="Ribonuclease Inhibitor"/>
    <property type="match status" value="1"/>
</dbReference>
<gene>
    <name evidence="2" type="ORF">K504DRAFT_499394</name>
</gene>
<dbReference type="SUPFAM" id="SSF52047">
    <property type="entry name" value="RNI-like"/>
    <property type="match status" value="1"/>
</dbReference>
<feature type="compositionally biased region" description="Low complexity" evidence="1">
    <location>
        <begin position="581"/>
        <end position="604"/>
    </location>
</feature>
<evidence type="ECO:0000313" key="3">
    <source>
        <dbReference type="Proteomes" id="UP000799428"/>
    </source>
</evidence>
<dbReference type="AlphaFoldDB" id="A0A6G1KII5"/>
<sequence length="724" mass="81678">MRQSLDSRRDLLEPQHAFRHRYEATRPDISSTTEDHNRISSESSSQRTSLSNSSKHFPPSSMNSYTNRPVLGYDYETPRLTQTPWERERYKKNSTWRRSKVQYPFSAQVSKKFPREVYNYIVDQLAQLHFEVDEACPCYLRDLHSLSLTSRAWYGAVTPTMYRKAWVLTNENHPNMLKLKIKGSSRLKVLRRTLRERSVLAQYVQELHMTEHMSLYQDASIEREEIVNLVASVVMACPNLERLVGFHVPYTHSFDRLSHALSTRRKLKERVWLLTENPYPEFDDEEEDLSNNYYNAACDPMERFLELHSTHPSLTTLVLHQEQSCLSVPLNFRAIVGTFRQLPALRHLSISGLSTSSFTTMTLNALPPYLKSLRLENLPGVSDKGIQRFAASYLATSLESIVLIDLEVSSLVTISTIMSTKNLRHFILAQDIAPTLRSVDDVPILQSKTLQYIHWEIRSQVVLMNHHSTTSFPFSNTEPVACLAMSILSTHIRNGLFPSLRKICAPHDPQGLLQTLCKPPIPALPPSDILTLLSRQQSSGPSSSHKCHMEGLPSFSFTDISVDLISSTPGSLLNLSPKVQPSSPMSSIFDISPSSSHSKNNSIPDRTSASSPLFSRVAAEAHIVSAHRKPLITVRVTKPEGDITLKTAIGGFLGKHDSNIVYEMWSDRSQSRDLEGAECVSDWITGVAGVAGIGEVNDGEGYETFCKRGHRVMGNRVVRLSELF</sequence>
<evidence type="ECO:0000313" key="2">
    <source>
        <dbReference type="EMBL" id="KAF2712292.1"/>
    </source>
</evidence>
<dbReference type="OrthoDB" id="3210378at2759"/>
<organism evidence="2 3">
    <name type="scientific">Pleomassaria siparia CBS 279.74</name>
    <dbReference type="NCBI Taxonomy" id="1314801"/>
    <lineage>
        <taxon>Eukaryota</taxon>
        <taxon>Fungi</taxon>
        <taxon>Dikarya</taxon>
        <taxon>Ascomycota</taxon>
        <taxon>Pezizomycotina</taxon>
        <taxon>Dothideomycetes</taxon>
        <taxon>Pleosporomycetidae</taxon>
        <taxon>Pleosporales</taxon>
        <taxon>Pleomassariaceae</taxon>
        <taxon>Pleomassaria</taxon>
    </lineage>
</organism>
<feature type="compositionally biased region" description="Basic and acidic residues" evidence="1">
    <location>
        <begin position="1"/>
        <end position="13"/>
    </location>
</feature>
<accession>A0A6G1KII5</accession>
<feature type="region of interest" description="Disordered" evidence="1">
    <location>
        <begin position="576"/>
        <end position="610"/>
    </location>
</feature>
<reference evidence="2" key="1">
    <citation type="journal article" date="2020" name="Stud. Mycol.">
        <title>101 Dothideomycetes genomes: a test case for predicting lifestyles and emergence of pathogens.</title>
        <authorList>
            <person name="Haridas S."/>
            <person name="Albert R."/>
            <person name="Binder M."/>
            <person name="Bloem J."/>
            <person name="Labutti K."/>
            <person name="Salamov A."/>
            <person name="Andreopoulos B."/>
            <person name="Baker S."/>
            <person name="Barry K."/>
            <person name="Bills G."/>
            <person name="Bluhm B."/>
            <person name="Cannon C."/>
            <person name="Castanera R."/>
            <person name="Culley D."/>
            <person name="Daum C."/>
            <person name="Ezra D."/>
            <person name="Gonzalez J."/>
            <person name="Henrissat B."/>
            <person name="Kuo A."/>
            <person name="Liang C."/>
            <person name="Lipzen A."/>
            <person name="Lutzoni F."/>
            <person name="Magnuson J."/>
            <person name="Mondo S."/>
            <person name="Nolan M."/>
            <person name="Ohm R."/>
            <person name="Pangilinan J."/>
            <person name="Park H.-J."/>
            <person name="Ramirez L."/>
            <person name="Alfaro M."/>
            <person name="Sun H."/>
            <person name="Tritt A."/>
            <person name="Yoshinaga Y."/>
            <person name="Zwiers L.-H."/>
            <person name="Turgeon B."/>
            <person name="Goodwin S."/>
            <person name="Spatafora J."/>
            <person name="Crous P."/>
            <person name="Grigoriev I."/>
        </authorList>
    </citation>
    <scope>NUCLEOTIDE SEQUENCE</scope>
    <source>
        <strain evidence="2">CBS 279.74</strain>
    </source>
</reference>
<dbReference type="Proteomes" id="UP000799428">
    <property type="component" value="Unassembled WGS sequence"/>
</dbReference>
<evidence type="ECO:0008006" key="4">
    <source>
        <dbReference type="Google" id="ProtNLM"/>
    </source>
</evidence>
<dbReference type="EMBL" id="MU005766">
    <property type="protein sequence ID" value="KAF2712292.1"/>
    <property type="molecule type" value="Genomic_DNA"/>
</dbReference>
<feature type="region of interest" description="Disordered" evidence="1">
    <location>
        <begin position="1"/>
        <end position="69"/>
    </location>
</feature>
<keyword evidence="3" id="KW-1185">Reference proteome</keyword>
<feature type="compositionally biased region" description="Low complexity" evidence="1">
    <location>
        <begin position="40"/>
        <end position="54"/>
    </location>
</feature>
<evidence type="ECO:0000256" key="1">
    <source>
        <dbReference type="SAM" id="MobiDB-lite"/>
    </source>
</evidence>
<protein>
    <recommendedName>
        <fullName evidence="4">F-box domain-containing protein</fullName>
    </recommendedName>
</protein>
<name>A0A6G1KII5_9PLEO</name>
<dbReference type="InterPro" id="IPR032675">
    <property type="entry name" value="LRR_dom_sf"/>
</dbReference>